<dbReference type="PANTHER" id="PTHR43255">
    <property type="entry name" value="IRON-SULFUR-BINDING OXIDOREDUCTASE FADF-RELATED-RELATED"/>
    <property type="match status" value="1"/>
</dbReference>
<dbReference type="RefSeq" id="WP_048036483.1">
    <property type="nucleotide sequence ID" value="NZ_CP009514.1"/>
</dbReference>
<dbReference type="EC" id="1.8.98.1" evidence="10"/>
<keyword evidence="6 10" id="KW-0560">Oxidoreductase</keyword>
<dbReference type="InterPro" id="IPR051460">
    <property type="entry name" value="HdrC_iron-sulfur_subunit"/>
</dbReference>
<protein>
    <submittedName>
        <fullName evidence="10">CoB--CoM heterodisulfide reductase subunit C</fullName>
        <ecNumber evidence="10">1.8.98.1</ecNumber>
    </submittedName>
</protein>
<evidence type="ECO:0000256" key="6">
    <source>
        <dbReference type="ARBA" id="ARBA00023002"/>
    </source>
</evidence>
<dbReference type="Gene3D" id="1.10.1060.10">
    <property type="entry name" value="Alpha-helical ferredoxin"/>
    <property type="match status" value="1"/>
</dbReference>
<reference evidence="10 11" key="1">
    <citation type="submission" date="2014-07" db="EMBL/GenBank/DDBJ databases">
        <title>Methanogenic archaea and the global carbon cycle.</title>
        <authorList>
            <person name="Henriksen J.R."/>
            <person name="Luke J."/>
            <person name="Reinhart S."/>
            <person name="Benedict M.N."/>
            <person name="Youngblut N.D."/>
            <person name="Metcalf M.E."/>
            <person name="Whitaker R.J."/>
            <person name="Metcalf W.W."/>
        </authorList>
    </citation>
    <scope>NUCLEOTIDE SEQUENCE [LARGE SCALE GENOMIC DNA]</scope>
    <source>
        <strain evidence="10 11">C16</strain>
    </source>
</reference>
<dbReference type="PROSITE" id="PS00198">
    <property type="entry name" value="4FE4S_FER_1"/>
    <property type="match status" value="1"/>
</dbReference>
<evidence type="ECO:0000259" key="9">
    <source>
        <dbReference type="PROSITE" id="PS51379"/>
    </source>
</evidence>
<dbReference type="InterPro" id="IPR017896">
    <property type="entry name" value="4Fe4S_Fe-S-bd"/>
</dbReference>
<name>A0A0E3S0U5_METMZ</name>
<dbReference type="GO" id="GO:0051912">
    <property type="term" value="F:CoB--CoM heterodisulfide reductase activity"/>
    <property type="evidence" value="ECO:0007669"/>
    <property type="project" value="UniProtKB-EC"/>
</dbReference>
<evidence type="ECO:0000256" key="5">
    <source>
        <dbReference type="ARBA" id="ARBA00022994"/>
    </source>
</evidence>
<evidence type="ECO:0000256" key="7">
    <source>
        <dbReference type="ARBA" id="ARBA00023004"/>
    </source>
</evidence>
<evidence type="ECO:0000313" key="10">
    <source>
        <dbReference type="EMBL" id="AKB72467.1"/>
    </source>
</evidence>
<dbReference type="UniPathway" id="UPA00647">
    <property type="reaction ID" value="UER00700"/>
</dbReference>
<evidence type="ECO:0000256" key="3">
    <source>
        <dbReference type="ARBA" id="ARBA00022485"/>
    </source>
</evidence>
<dbReference type="GO" id="GO:0051539">
    <property type="term" value="F:4 iron, 4 sulfur cluster binding"/>
    <property type="evidence" value="ECO:0007669"/>
    <property type="project" value="UniProtKB-KW"/>
</dbReference>
<dbReference type="InterPro" id="IPR009051">
    <property type="entry name" value="Helical_ferredxn"/>
</dbReference>
<dbReference type="InterPro" id="IPR017680">
    <property type="entry name" value="CoB/CoM_hetero-S_Rdtase_csu"/>
</dbReference>
<organism evidence="10 11">
    <name type="scientific">Methanosarcina mazei C16</name>
    <dbReference type="NCBI Taxonomy" id="1434113"/>
    <lineage>
        <taxon>Archaea</taxon>
        <taxon>Methanobacteriati</taxon>
        <taxon>Methanobacteriota</taxon>
        <taxon>Stenosarchaea group</taxon>
        <taxon>Methanomicrobia</taxon>
        <taxon>Methanosarcinales</taxon>
        <taxon>Methanosarcinaceae</taxon>
        <taxon>Methanosarcina</taxon>
    </lineage>
</organism>
<proteinExistence type="inferred from homology"/>
<dbReference type="InterPro" id="IPR017900">
    <property type="entry name" value="4Fe4S_Fe_S_CS"/>
</dbReference>
<dbReference type="GeneID" id="24882579"/>
<evidence type="ECO:0000313" key="11">
    <source>
        <dbReference type="Proteomes" id="UP000033071"/>
    </source>
</evidence>
<dbReference type="SUPFAM" id="SSF46548">
    <property type="entry name" value="alpha-helical ferredoxin"/>
    <property type="match status" value="1"/>
</dbReference>
<gene>
    <name evidence="10" type="ORF">MSMAC_2577</name>
</gene>
<dbReference type="AlphaFoldDB" id="A0A0E3S0U5"/>
<dbReference type="GO" id="GO:0015948">
    <property type="term" value="P:methanogenesis"/>
    <property type="evidence" value="ECO:0007669"/>
    <property type="project" value="UniProtKB-KW"/>
</dbReference>
<dbReference type="EMBL" id="CP009514">
    <property type="protein sequence ID" value="AKB72467.1"/>
    <property type="molecule type" value="Genomic_DNA"/>
</dbReference>
<dbReference type="GO" id="GO:0046872">
    <property type="term" value="F:metal ion binding"/>
    <property type="evidence" value="ECO:0007669"/>
    <property type="project" value="UniProtKB-KW"/>
</dbReference>
<comment type="pathway">
    <text evidence="1">Cofactor metabolism; coenzyme M-coenzyme B heterodisulfide reduction; coenzyme B and coenzyme M from coenzyme M-coenzyme B heterodisulfide: step 1/1.</text>
</comment>
<dbReference type="GO" id="GO:0005886">
    <property type="term" value="C:plasma membrane"/>
    <property type="evidence" value="ECO:0007669"/>
    <property type="project" value="TreeGrafter"/>
</dbReference>
<accession>A0A0E3S0U5</accession>
<keyword evidence="8" id="KW-0411">Iron-sulfur</keyword>
<sequence length="179" mass="20229">MKHPIKTSESDPAFFEEIKEEAGAEKILMCFNCKGCSTGCPVTDVVPEYNIKKLLRMSAMGLRDRVLNSEHLWYCTTCFRCQERCPEGVKTVDTILKLRSIAVKNGVMLPAHKKIAEYVMRTGHGVPIDEQNRKKRKELELDELPGTVHSCPEALEEVRQLIKACEFDRLAGFDQSSPA</sequence>
<keyword evidence="5" id="KW-0484">Methanogenesis</keyword>
<evidence type="ECO:0000256" key="8">
    <source>
        <dbReference type="ARBA" id="ARBA00023014"/>
    </source>
</evidence>
<dbReference type="NCBIfam" id="TIGR03290">
    <property type="entry name" value="CoB_CoM_SS_C"/>
    <property type="match status" value="1"/>
</dbReference>
<evidence type="ECO:0000256" key="4">
    <source>
        <dbReference type="ARBA" id="ARBA00022723"/>
    </source>
</evidence>
<keyword evidence="3" id="KW-0004">4Fe-4S</keyword>
<keyword evidence="4" id="KW-0479">Metal-binding</keyword>
<dbReference type="PROSITE" id="PS51379">
    <property type="entry name" value="4FE4S_FER_2"/>
    <property type="match status" value="1"/>
</dbReference>
<dbReference type="PANTHER" id="PTHR43255:SF1">
    <property type="entry name" value="IRON-SULFUR-BINDING OXIDOREDUCTASE FADF-RELATED"/>
    <property type="match status" value="1"/>
</dbReference>
<dbReference type="HOGENOM" id="CLU_121273_0_0_2"/>
<dbReference type="KEGG" id="mmac:MSMAC_2577"/>
<dbReference type="Proteomes" id="UP000033071">
    <property type="component" value="Chromosome"/>
</dbReference>
<feature type="domain" description="4Fe-4S ferredoxin-type" evidence="9">
    <location>
        <begin position="63"/>
        <end position="95"/>
    </location>
</feature>
<keyword evidence="7" id="KW-0408">Iron</keyword>
<comment type="similarity">
    <text evidence="2">Belongs to the HdrC family.</text>
</comment>
<evidence type="ECO:0000256" key="1">
    <source>
        <dbReference type="ARBA" id="ARBA00004808"/>
    </source>
</evidence>
<dbReference type="Pfam" id="PF13183">
    <property type="entry name" value="Fer4_8"/>
    <property type="match status" value="1"/>
</dbReference>
<dbReference type="PATRIC" id="fig|1434113.4.peg.3231"/>
<evidence type="ECO:0000256" key="2">
    <source>
        <dbReference type="ARBA" id="ARBA00007097"/>
    </source>
</evidence>